<protein>
    <submittedName>
        <fullName evidence="1">Uncharacterized protein</fullName>
    </submittedName>
</protein>
<dbReference type="EMBL" id="FNVR01000020">
    <property type="protein sequence ID" value="SEG24698.1"/>
    <property type="molecule type" value="Genomic_DNA"/>
</dbReference>
<evidence type="ECO:0000313" key="2">
    <source>
        <dbReference type="Proteomes" id="UP000236736"/>
    </source>
</evidence>
<dbReference type="AlphaFoldDB" id="A0A1H5YKU5"/>
<name>A0A1H5YKU5_9BACT</name>
<evidence type="ECO:0000313" key="1">
    <source>
        <dbReference type="EMBL" id="SEG24698.1"/>
    </source>
</evidence>
<proteinExistence type="predicted"/>
<dbReference type="STRING" id="1120964.GCA_001313265_07639"/>
<accession>A0A1H5YKU5</accession>
<dbReference type="Proteomes" id="UP000236736">
    <property type="component" value="Unassembled WGS sequence"/>
</dbReference>
<sequence>MTMQFNPIFKSESGEYTALQKDQQIGLIFRHAEIKSGDLDQNVKSKHAFIVLNSEGEKIAEIAFSNWDFSPYAFQTPNGIYFPIVDQLWEDQVPNTRMDFSKINP</sequence>
<keyword evidence="2" id="KW-1185">Reference proteome</keyword>
<gene>
    <name evidence="1" type="ORF">SAMN03080598_03060</name>
</gene>
<organism evidence="1 2">
    <name type="scientific">Algoriphagus boritolerans DSM 17298 = JCM 18970</name>
    <dbReference type="NCBI Taxonomy" id="1120964"/>
    <lineage>
        <taxon>Bacteria</taxon>
        <taxon>Pseudomonadati</taxon>
        <taxon>Bacteroidota</taxon>
        <taxon>Cytophagia</taxon>
        <taxon>Cytophagales</taxon>
        <taxon>Cyclobacteriaceae</taxon>
        <taxon>Algoriphagus</taxon>
    </lineage>
</organism>
<reference evidence="2" key="1">
    <citation type="submission" date="2016-10" db="EMBL/GenBank/DDBJ databases">
        <authorList>
            <person name="Varghese N."/>
            <person name="Submissions S."/>
        </authorList>
    </citation>
    <scope>NUCLEOTIDE SEQUENCE [LARGE SCALE GENOMIC DNA]</scope>
    <source>
        <strain evidence="2">DSM 17298</strain>
    </source>
</reference>